<dbReference type="Pfam" id="PF02771">
    <property type="entry name" value="Acyl-CoA_dh_N"/>
    <property type="match status" value="1"/>
</dbReference>
<sequence length="312" mass="35134">FHRNRRHHDCAIIYRLRFVIISFLKWFACFVLMIHLFSLADNAEKKVKSSYFDLPAMNVFVAFPQATPASKFPTCTSDYYHFNELLTPKGQAVRKRVSEFMEKEVAPIMTEVFYLCVCLFTLILSLRDIILLSLIFTHQYWEKAEFPFHIIPKLGALGVVGGSIKGCGCPGLSITANAIATADISRVDASCGTFNLVHTSLDMLTIVRQIRSTTISKMHKICQIPQIVEFLGSGEVVRIETSNGWCLPVDSLPSYVHCAITPAQLGISVYQTLDAEFANELEERMGPNNNINDDLEVTLTITYYNQNATETK</sequence>
<dbReference type="PANTHER" id="PTHR43188:SF1">
    <property type="entry name" value="ACYL-COA DEHYDROGENASE"/>
    <property type="match status" value="1"/>
</dbReference>
<dbReference type="PANTHER" id="PTHR43188">
    <property type="entry name" value="ACYL-COENZYME A OXIDASE"/>
    <property type="match status" value="1"/>
</dbReference>
<proteinExistence type="predicted"/>
<evidence type="ECO:0000313" key="4">
    <source>
        <dbReference type="Proteomes" id="UP000824890"/>
    </source>
</evidence>
<keyword evidence="1" id="KW-0812">Transmembrane</keyword>
<evidence type="ECO:0000256" key="1">
    <source>
        <dbReference type="SAM" id="Phobius"/>
    </source>
</evidence>
<keyword evidence="1" id="KW-0472">Membrane</keyword>
<evidence type="ECO:0000313" key="3">
    <source>
        <dbReference type="EMBL" id="KAH0879572.1"/>
    </source>
</evidence>
<dbReference type="Gene3D" id="1.10.540.10">
    <property type="entry name" value="Acyl-CoA dehydrogenase/oxidase, N-terminal domain"/>
    <property type="match status" value="1"/>
</dbReference>
<gene>
    <name evidence="3" type="ORF">HID58_066966</name>
</gene>
<name>A0ABQ7ZH69_BRANA</name>
<protein>
    <recommendedName>
        <fullName evidence="2">Acyl-CoA dehydrogenase/oxidase N-terminal domain-containing protein</fullName>
    </recommendedName>
</protein>
<dbReference type="EMBL" id="JAGKQM010000015">
    <property type="protein sequence ID" value="KAH0879572.1"/>
    <property type="molecule type" value="Genomic_DNA"/>
</dbReference>
<dbReference type="SUPFAM" id="SSF56645">
    <property type="entry name" value="Acyl-CoA dehydrogenase NM domain-like"/>
    <property type="match status" value="1"/>
</dbReference>
<feature type="domain" description="Acyl-CoA dehydrogenase/oxidase N-terminal" evidence="2">
    <location>
        <begin position="138"/>
        <end position="208"/>
    </location>
</feature>
<feature type="transmembrane region" description="Helical" evidence="1">
    <location>
        <begin position="12"/>
        <end position="37"/>
    </location>
</feature>
<dbReference type="InterPro" id="IPR045008">
    <property type="entry name" value="ACX4-like"/>
</dbReference>
<organism evidence="3 4">
    <name type="scientific">Brassica napus</name>
    <name type="common">Rape</name>
    <dbReference type="NCBI Taxonomy" id="3708"/>
    <lineage>
        <taxon>Eukaryota</taxon>
        <taxon>Viridiplantae</taxon>
        <taxon>Streptophyta</taxon>
        <taxon>Embryophyta</taxon>
        <taxon>Tracheophyta</taxon>
        <taxon>Spermatophyta</taxon>
        <taxon>Magnoliopsida</taxon>
        <taxon>eudicotyledons</taxon>
        <taxon>Gunneridae</taxon>
        <taxon>Pentapetalae</taxon>
        <taxon>rosids</taxon>
        <taxon>malvids</taxon>
        <taxon>Brassicales</taxon>
        <taxon>Brassicaceae</taxon>
        <taxon>Brassiceae</taxon>
        <taxon>Brassica</taxon>
    </lineage>
</organism>
<dbReference type="InterPro" id="IPR013786">
    <property type="entry name" value="AcylCoA_DH/ox_N"/>
</dbReference>
<accession>A0ABQ7ZH69</accession>
<keyword evidence="4" id="KW-1185">Reference proteome</keyword>
<comment type="caution">
    <text evidence="3">The sequence shown here is derived from an EMBL/GenBank/DDBJ whole genome shotgun (WGS) entry which is preliminary data.</text>
</comment>
<reference evidence="3 4" key="1">
    <citation type="submission" date="2021-05" db="EMBL/GenBank/DDBJ databases">
        <title>Genome Assembly of Synthetic Allotetraploid Brassica napus Reveals Homoeologous Exchanges between Subgenomes.</title>
        <authorList>
            <person name="Davis J.T."/>
        </authorList>
    </citation>
    <scope>NUCLEOTIDE SEQUENCE [LARGE SCALE GENOMIC DNA]</scope>
    <source>
        <strain evidence="4">cv. Da-Ae</strain>
        <tissue evidence="3">Seedling</tissue>
    </source>
</reference>
<keyword evidence="1" id="KW-1133">Transmembrane helix</keyword>
<dbReference type="InterPro" id="IPR037069">
    <property type="entry name" value="AcylCoA_DH/ox_N_sf"/>
</dbReference>
<evidence type="ECO:0000259" key="2">
    <source>
        <dbReference type="Pfam" id="PF02771"/>
    </source>
</evidence>
<dbReference type="Proteomes" id="UP000824890">
    <property type="component" value="Unassembled WGS sequence"/>
</dbReference>
<dbReference type="InterPro" id="IPR009100">
    <property type="entry name" value="AcylCoA_DH/oxidase_NM_dom_sf"/>
</dbReference>
<feature type="non-terminal residue" evidence="3">
    <location>
        <position position="1"/>
    </location>
</feature>